<evidence type="ECO:0000256" key="4">
    <source>
        <dbReference type="SAM" id="MobiDB-lite"/>
    </source>
</evidence>
<accession>A0A8J1T6Y4</accession>
<evidence type="ECO:0000313" key="6">
    <source>
        <dbReference type="Proteomes" id="UP000749559"/>
    </source>
</evidence>
<comment type="caution">
    <text evidence="5">The sequence shown here is derived from an EMBL/GenBank/DDBJ whole genome shotgun (WGS) entry which is preliminary data.</text>
</comment>
<dbReference type="SMART" id="SM00717">
    <property type="entry name" value="SANT"/>
    <property type="match status" value="4"/>
</dbReference>
<dbReference type="GO" id="GO:0005634">
    <property type="term" value="C:nucleus"/>
    <property type="evidence" value="ECO:0007669"/>
    <property type="project" value="UniProtKB-SubCell"/>
</dbReference>
<evidence type="ECO:0000313" key="5">
    <source>
        <dbReference type="EMBL" id="CAH1783827.1"/>
    </source>
</evidence>
<feature type="region of interest" description="Disordered" evidence="4">
    <location>
        <begin position="635"/>
        <end position="657"/>
    </location>
</feature>
<keyword evidence="6" id="KW-1185">Reference proteome</keyword>
<name>A0A8J1T6Y4_OWEFU</name>
<dbReference type="FunFam" id="1.10.10.60:FF:000139">
    <property type="entry name" value="cyclin-D-binding Myb-like transcription factor 1 isoform X2"/>
    <property type="match status" value="1"/>
</dbReference>
<dbReference type="PROSITE" id="PS50090">
    <property type="entry name" value="MYB_LIKE"/>
    <property type="match status" value="2"/>
</dbReference>
<dbReference type="Pfam" id="PF20588">
    <property type="entry name" value="DMTF1_N"/>
    <property type="match status" value="1"/>
</dbReference>
<dbReference type="InterPro" id="IPR001005">
    <property type="entry name" value="SANT/Myb"/>
</dbReference>
<dbReference type="Pfam" id="PF13921">
    <property type="entry name" value="Myb_DNA-bind_6"/>
    <property type="match status" value="1"/>
</dbReference>
<keyword evidence="3" id="KW-0539">Nucleus</keyword>
<feature type="compositionally biased region" description="Polar residues" evidence="4">
    <location>
        <begin position="1"/>
        <end position="10"/>
    </location>
</feature>
<evidence type="ECO:0000256" key="1">
    <source>
        <dbReference type="ARBA" id="ARBA00004123"/>
    </source>
</evidence>
<feature type="compositionally biased region" description="Acidic residues" evidence="4">
    <location>
        <begin position="638"/>
        <end position="650"/>
    </location>
</feature>
<dbReference type="InterPro" id="IPR009057">
    <property type="entry name" value="Homeodomain-like_sf"/>
</dbReference>
<dbReference type="OrthoDB" id="39591at2759"/>
<dbReference type="InterPro" id="IPR046775">
    <property type="entry name" value="DMTF1_N"/>
</dbReference>
<gene>
    <name evidence="5" type="ORF">OFUS_LOCUS10119</name>
</gene>
<dbReference type="AlphaFoldDB" id="A0A8J1T6Y4"/>
<dbReference type="GO" id="GO:0000978">
    <property type="term" value="F:RNA polymerase II cis-regulatory region sequence-specific DNA binding"/>
    <property type="evidence" value="ECO:0007669"/>
    <property type="project" value="TreeGrafter"/>
</dbReference>
<evidence type="ECO:0000256" key="2">
    <source>
        <dbReference type="ARBA" id="ARBA00023125"/>
    </source>
</evidence>
<reference evidence="5" key="1">
    <citation type="submission" date="2022-03" db="EMBL/GenBank/DDBJ databases">
        <authorList>
            <person name="Martin C."/>
        </authorList>
    </citation>
    <scope>NUCLEOTIDE SEQUENCE</scope>
</reference>
<dbReference type="Gene3D" id="1.10.10.60">
    <property type="entry name" value="Homeodomain-like"/>
    <property type="match status" value="2"/>
</dbReference>
<dbReference type="PANTHER" id="PTHR46380:SF2">
    <property type="entry name" value="CYCLIN-D-BINDING MYB-LIKE TRANSCRIPTION FACTOR 1"/>
    <property type="match status" value="1"/>
</dbReference>
<dbReference type="InterPro" id="IPR017930">
    <property type="entry name" value="Myb_dom"/>
</dbReference>
<dbReference type="GO" id="GO:0000981">
    <property type="term" value="F:DNA-binding transcription factor activity, RNA polymerase II-specific"/>
    <property type="evidence" value="ECO:0007669"/>
    <property type="project" value="TreeGrafter"/>
</dbReference>
<dbReference type="Proteomes" id="UP000749559">
    <property type="component" value="Unassembled WGS sequence"/>
</dbReference>
<dbReference type="SUPFAM" id="SSF46689">
    <property type="entry name" value="Homeodomain-like"/>
    <property type="match status" value="2"/>
</dbReference>
<protein>
    <submittedName>
        <fullName evidence="5">Uncharacterized protein</fullName>
    </submittedName>
</protein>
<dbReference type="PROSITE" id="PS51294">
    <property type="entry name" value="HTH_MYB"/>
    <property type="match status" value="1"/>
</dbReference>
<sequence length="733" mass="81761">METDSNTVTQVGEIGEESTHEEHLEQVPYEIVEENNEVEQELDQESVVVEGDSVEHGNEEMNNKEITVAVVNDNIPESEDHNALINTETYEASGSEVTGKETVRPTVLILSPDGKVTVTAVEDTNGGEVGEPSAKRYKLEQDGNTYVFSVPDGTTEEALKEHLSIGQHNTVTNTNTNICVNRTSQAIGEKTDITQAWFTTRDDKNVLHKKGHDWKQGQWSKEEIEILKCNISQYCEARGITDPTEIIFEMSKDERKDFYRTVSRNLQRPLFSVYRRVIRMYDQKNHMGKYTPQELQKLKELRQKLGNDWASIGAELGRSAASVKDRCRLMKDTCNSGKWLPEEENRLTLAVQELTGLEPGVNVTSGLSWASVAERVGTRSEKQCRTKWLNYLNWRQNGGTEWTRDDDIQLITRLADTGAADENEVDWTALAKDWPSARSPQWLRGKWWTLKRHVLDKDLISFQDLVAYLRDTNAQTIRMRPPPNILLARMETPRVSVMQNMSFTVPSSYATSAIGHSVVNVDGSTNLVSTSVEDNPGGFHAYEVLSQLPGTTSGAYLIAQQTNSSQAIQLSSSTVGSDHIIVHTLPITSEQDAGMQSSENVTVEINQTGQVPVILTEEQDNTATAQHLANQEIANLEAGEEDEATPEDETDGRNQSRVSFTEANGDQAALVEGTVSEELVHTSARYRRSTSSDGDLLHKMATLKDPMLPSESELIGQSSDVEVEKSQQQETQE</sequence>
<evidence type="ECO:0000256" key="3">
    <source>
        <dbReference type="ARBA" id="ARBA00023242"/>
    </source>
</evidence>
<proteinExistence type="predicted"/>
<dbReference type="EMBL" id="CAIIXF020000005">
    <property type="protein sequence ID" value="CAH1783827.1"/>
    <property type="molecule type" value="Genomic_DNA"/>
</dbReference>
<dbReference type="CDD" id="cd00167">
    <property type="entry name" value="SANT"/>
    <property type="match status" value="3"/>
</dbReference>
<organism evidence="5 6">
    <name type="scientific">Owenia fusiformis</name>
    <name type="common">Polychaete worm</name>
    <dbReference type="NCBI Taxonomy" id="6347"/>
    <lineage>
        <taxon>Eukaryota</taxon>
        <taxon>Metazoa</taxon>
        <taxon>Spiralia</taxon>
        <taxon>Lophotrochozoa</taxon>
        <taxon>Annelida</taxon>
        <taxon>Polychaeta</taxon>
        <taxon>Sedentaria</taxon>
        <taxon>Canalipalpata</taxon>
        <taxon>Sabellida</taxon>
        <taxon>Oweniida</taxon>
        <taxon>Oweniidae</taxon>
        <taxon>Owenia</taxon>
    </lineage>
</organism>
<feature type="region of interest" description="Disordered" evidence="4">
    <location>
        <begin position="684"/>
        <end position="733"/>
    </location>
</feature>
<keyword evidence="2" id="KW-0238">DNA-binding</keyword>
<comment type="subcellular location">
    <subcellularLocation>
        <location evidence="1">Nucleus</location>
    </subcellularLocation>
</comment>
<dbReference type="PANTHER" id="PTHR46380">
    <property type="entry name" value="CYCLIN-D-BINDING MYB-LIKE TRANSCRIPTION FACTOR 1"/>
    <property type="match status" value="1"/>
</dbReference>
<dbReference type="InterPro" id="IPR051651">
    <property type="entry name" value="DMTF1_DNA-bind_reg"/>
</dbReference>
<feature type="region of interest" description="Disordered" evidence="4">
    <location>
        <begin position="1"/>
        <end position="25"/>
    </location>
</feature>